<feature type="compositionally biased region" description="Polar residues" evidence="1">
    <location>
        <begin position="2896"/>
        <end position="2905"/>
    </location>
</feature>
<keyword evidence="2" id="KW-0732">Signal</keyword>
<feature type="compositionally biased region" description="Low complexity" evidence="1">
    <location>
        <begin position="2982"/>
        <end position="3000"/>
    </location>
</feature>
<comment type="caution">
    <text evidence="3">The sequence shown here is derived from an EMBL/GenBank/DDBJ whole genome shotgun (WGS) entry which is preliminary data.</text>
</comment>
<reference evidence="3 4" key="1">
    <citation type="submission" date="2019-08" db="EMBL/GenBank/DDBJ databases">
        <authorList>
            <person name="Wang G."/>
            <person name="Xu Z."/>
        </authorList>
    </citation>
    <scope>NUCLEOTIDE SEQUENCE [LARGE SCALE GENOMIC DNA]</scope>
    <source>
        <strain evidence="3 4">ZX</strain>
    </source>
</reference>
<organism evidence="3 4">
    <name type="scientific">Sphingomonas montanisoli</name>
    <dbReference type="NCBI Taxonomy" id="2606412"/>
    <lineage>
        <taxon>Bacteria</taxon>
        <taxon>Pseudomonadati</taxon>
        <taxon>Pseudomonadota</taxon>
        <taxon>Alphaproteobacteria</taxon>
        <taxon>Sphingomonadales</taxon>
        <taxon>Sphingomonadaceae</taxon>
        <taxon>Sphingomonas</taxon>
    </lineage>
</organism>
<feature type="signal peptide" evidence="2">
    <location>
        <begin position="1"/>
        <end position="36"/>
    </location>
</feature>
<feature type="compositionally biased region" description="Gly residues" evidence="1">
    <location>
        <begin position="3088"/>
        <end position="3098"/>
    </location>
</feature>
<name>A0A5D9C714_9SPHN</name>
<sequence length="3142" mass="297928">MRNTNDPFARHNRPGKKPLFTSRTLTSVLALGTALAAPVTNAISGNFVGNGINPNGSGVFDLATGESGAFRASITGGSGNVARYNNVQGVDGVNTDRVFISSSTAVINWTPYASAEAAPGAINLLPNGNRLFFQADGSDFGPDFTVLNRIIPTDQSRQISLNGVISSYRNQIGSSVSSQLGGGNIWFYSPGGILVGATANINVGGLLLTSLDPIGNFNSGGATFTNDPMVTGLARGGKVQIASGAQIAVSNYIGIVAPTVEQNGDVTIGTLNGTDNVSAAYVAAEDATLTLNEGLFDIQINVGTDGELLPDGSLRALTHGGSTTGPANDFEQNVQQRISLVAVPKNSAVTMLIQGDGQLGFEVANAVQQGRNSIILSGGYNVQNNSVEIDEGTRAPAIATRAPTVGDPNTTFVNINIVGSAASAQGNPKFLSDVSGYATGNASISAGSGTRLDFARNLYFNTSHRALGDGVSATAGTLSLSTGAGGAVTVAGIASLVSNGIGDNAVSQAFGGTGVGGLVSVNASGGSITLGALEMYSEGYGGLGSGSGAKGGNGFGGGDPFGQSFLTGASLGANAGGVLTVTGPVTLSANGYGGNSIDNDGGFGYGGRAVIFNNASQDMNLGGFVDVSADAQGGNGFNAGGAAGGFAQIGAESASIITGSGVNIYARAVSGEAFGGFAIPLGGEETISLRGGTALLSRNGAGGTFIGGAAYLDGSAYGLDPFGGEVFAPTITYPDFSGASARGGQASVFASGGGITLNNGLYAYAEGYAGINQYGDGGVGIGGFARVRAINDADITIFNEAQLLASGYGGVGFNGGEGIGGEVSITVANGVLSNGTPGVSGATITLNDTGMSFFGLEARADGRGGDAGIEGDVGNGGRGIGGFALIQANGGPGLSNNAITLGGNVYASASGYGGDGGSGFSDGVPQDGGTGGDGIGGNFVDGNNNQLKGVAIGGTAAGGILTINGAAEARAEGEGGEGGSGSDNGSTFTAGGKGGNGFGGLIQVGLFSGVTGTPTTGSASFNGGLDINAQGEGGEGGFGASDENGVYSAAGGEGGRGSGGFANVLQRGGSALINFIDINESGATVDVSGRGGDGGEGTTAGTFGRGSGGDFAMIASPRFQSTDVGTLQLPNGVTADVSGYAGSGTAPVTSDPVAVSGEFLVAAINGGTINAPGITIANAGVKGTREFIDFANLTQILTPPSFSELSATGGGSIVLGSGGLTLVTPGDLSLNVDALSSISTSGNVTLGGSTSSQIIQTATPNGNGVFSANAFNIFANSIDTSAILNKTAGSFTLTVPGAIKVGGLRAAGGNITVVSQTGGALDLGTIFAGGAVLLNVQQAAPTTPLSAASTITTGDITAGASVVAAGTAIAVGNVISGDTIGLTATTGGVTYGSLSAGLVNPVGQSQQGYGVGIRSAGNVAGGAIAARGNVGIVSQTGAITTGDISSQQQSIVLLGKGALSTGALTAGSTTQGIYVADSAMFAANNGSLDPTVYFGQAPTPIAALGQTPGSLTVAGTVTGRNLIAAATGAMQIGGVNLSDALTLGGGNITLGNVNAGSVAINDASSITSGTITTTGNVDLSASTSAVVNGLFVTGPISTGAITAGGNVNALGSSIATGNINAQQIGLSMYGSTAGTITTGNLTGGPVTVNARVFNGGPGGSIAVGDVTSSGTVGITAAGSVTAGSFSAAGLTLAAGGNVNMGNLVGGGNVSAGGSLTTGDLSGASVYAEALNGNATIGTVTVGSATLQARGGDLVVADIDAAASRLTSAPGQEARIALIGNSVRAGNVSATGRVYAAATTGNLTLSNLTTSSLAELFAATNVSLGTVVTGTQANAFTNVVGLSISNVSSQLQSGGTVPPPFSNLPAVDGSISVSGPISGGQLLLAANGAVSTGQVTSNSNVQLRGGSINAGNVISGDTIGLTATTGGVTYGSLSAGLVNPVGQSQQGYAVGIRSAGAVTGGAIAARGNVGVVSQASTITTGDISSQQQSIVLLSGRAVTTGSLNAGSTTGGVYIANSSMFQQSGGSLDPATYFAATPVPVAGIPSAPGTITVNGNVNAARFRAASNGTFRTGNITVSNQLDIRSFSNYILGDVSAPTIFLTAPAIQAGALTASGEVLLVAPAAINVGNITASALSAQAGGVVNIGNVNATNGVFIASTMIPQTLPNVVLPGTVTIGNIASTAGDITVFSQRGSVTTGNLAAAGEIGVFADAGSVRFGNATGANVESTAAGSITAGDVTATAGEIDFEAGPNEENLEAFVAGADITTGALVATDEISVLGSGNVTVASATINAPSNRNSEELYEIGLGAGGNLTVGNVSAPGTIGLVALTGNISAGNIASSQDSVLALAGGSASFGSVSTVAGGYVFVGNSSQLPDVDTDDGIDASVLLANAPVRAGGAVSFAGPVSTGRFDVASASGFAAGNLTASSVRVNTGGAASFGNVVDSGAFTVASNGISTGTLQASSVSATAGTGAASFGAVNTPGAFSVGSGAFTAGGINAASVQIAASGAASFNGAVTAPTINVASTDIAIGANGSLGNAATTALTLTNSGTGPSTLGGTAQVTGYTLDAAEIGRLRATQIAFNSTGNVTFDTAAINAANALNGATGGFRVATPGSIRITGNVDFTNMAATNTATFVAGQRFEIVTPTGQLRLLGAGNAVNGVANISATNVAVGNAALLDQLAANPRFAGRDTLLGLGATGSAVNSAGYIQAGRLAFTVGNTLLIANSGTATDPAGFTAGTGGVSVAAAPGQGTVDVVIFGRSLDASGTPTSSSGTVSTVMIAPGSTGRISTTSSVNGCGFDGTTCTAGAVVTNTVQNQLTQIAATIQSAVTGIGGGATNGPAGGSADNDGTASDNAATDEGSDGEDDGATAAAQSATRVNVLIDTSSIGGGGPVIDTPVTSSGNSSLWGGDAGSDIGSTGAGGLGDTSGPLGDLGGSGGFGGATGGGFGGAAGTGAGGASFGGAAGGSLPSGTAPTGGTGSVGGAASAGAGSTGNAGSAGASGSAGGSASTGGTGSAGSAGGAASAGGSTGNTAGSGNAGGSAAGGSTGGTEGGGSTGGQGGGTAATPAGESNAGASGTAATTATEGTSNSGGGGGGGEAGASEPGATPGGAAGGAAGSGGNSGGGNKDEKTDKPQGGTTGGIN</sequence>
<feature type="compositionally biased region" description="Gly residues" evidence="1">
    <location>
        <begin position="3035"/>
        <end position="3062"/>
    </location>
</feature>
<keyword evidence="4" id="KW-1185">Reference proteome</keyword>
<feature type="compositionally biased region" description="Gly residues" evidence="1">
    <location>
        <begin position="2917"/>
        <end position="2930"/>
    </location>
</feature>
<gene>
    <name evidence="3" type="ORF">FYJ91_06435</name>
</gene>
<evidence type="ECO:0008006" key="5">
    <source>
        <dbReference type="Google" id="ProtNLM"/>
    </source>
</evidence>
<evidence type="ECO:0000256" key="1">
    <source>
        <dbReference type="SAM" id="MobiDB-lite"/>
    </source>
</evidence>
<feature type="region of interest" description="Disordered" evidence="1">
    <location>
        <begin position="971"/>
        <end position="990"/>
    </location>
</feature>
<evidence type="ECO:0000313" key="3">
    <source>
        <dbReference type="EMBL" id="TZG27256.1"/>
    </source>
</evidence>
<dbReference type="Proteomes" id="UP000322077">
    <property type="component" value="Unassembled WGS sequence"/>
</dbReference>
<accession>A0A5D9C714</accession>
<feature type="compositionally biased region" description="Polar residues" evidence="1">
    <location>
        <begin position="2870"/>
        <end position="2885"/>
    </location>
</feature>
<dbReference type="RefSeq" id="WP_149521474.1">
    <property type="nucleotide sequence ID" value="NZ_VTOU01000002.1"/>
</dbReference>
<evidence type="ECO:0000256" key="2">
    <source>
        <dbReference type="SAM" id="SignalP"/>
    </source>
</evidence>
<feature type="compositionally biased region" description="Gly residues" evidence="1">
    <location>
        <begin position="3001"/>
        <end position="3028"/>
    </location>
</feature>
<evidence type="ECO:0000313" key="4">
    <source>
        <dbReference type="Proteomes" id="UP000322077"/>
    </source>
</evidence>
<proteinExistence type="predicted"/>
<feature type="compositionally biased region" description="Low complexity" evidence="1">
    <location>
        <begin position="3063"/>
        <end position="3087"/>
    </location>
</feature>
<dbReference type="EMBL" id="VTOU01000002">
    <property type="protein sequence ID" value="TZG27256.1"/>
    <property type="molecule type" value="Genomic_DNA"/>
</dbReference>
<feature type="chain" id="PRO_5022842700" description="Autotransporter domain-containing protein" evidence="2">
    <location>
        <begin position="37"/>
        <end position="3142"/>
    </location>
</feature>
<feature type="region of interest" description="Disordered" evidence="1">
    <location>
        <begin position="2973"/>
        <end position="3142"/>
    </location>
</feature>
<protein>
    <recommendedName>
        <fullName evidence="5">Autotransporter domain-containing protein</fullName>
    </recommendedName>
</protein>
<feature type="region of interest" description="Disordered" evidence="1">
    <location>
        <begin position="2836"/>
        <end position="2930"/>
    </location>
</feature>
<feature type="compositionally biased region" description="Gly residues" evidence="1">
    <location>
        <begin position="3106"/>
        <end position="3124"/>
    </location>
</feature>